<organism evidence="1">
    <name type="scientific">bioreactor metagenome</name>
    <dbReference type="NCBI Taxonomy" id="1076179"/>
    <lineage>
        <taxon>unclassified sequences</taxon>
        <taxon>metagenomes</taxon>
        <taxon>ecological metagenomes</taxon>
    </lineage>
</organism>
<evidence type="ECO:0000313" key="1">
    <source>
        <dbReference type="EMBL" id="MPL90217.1"/>
    </source>
</evidence>
<comment type="caution">
    <text evidence="1">The sequence shown here is derived from an EMBL/GenBank/DDBJ whole genome shotgun (WGS) entry which is preliminary data.</text>
</comment>
<proteinExistence type="predicted"/>
<accession>A0A644VG67</accession>
<dbReference type="AlphaFoldDB" id="A0A644VG67"/>
<sequence>MNCSMNIQFDEKTGTMIYEIHPRLQVVVNFWSNIITILKDKAPVETINILDGFTLEQFNTLLKNSISSAKKL</sequence>
<gene>
    <name evidence="1" type="ORF">SDC9_36264</name>
</gene>
<dbReference type="EMBL" id="VSSQ01000298">
    <property type="protein sequence ID" value="MPL90217.1"/>
    <property type="molecule type" value="Genomic_DNA"/>
</dbReference>
<name>A0A644VG67_9ZZZZ</name>
<protein>
    <submittedName>
        <fullName evidence="1">Uncharacterized protein</fullName>
    </submittedName>
</protein>
<reference evidence="1" key="1">
    <citation type="submission" date="2019-08" db="EMBL/GenBank/DDBJ databases">
        <authorList>
            <person name="Kucharzyk K."/>
            <person name="Murdoch R.W."/>
            <person name="Higgins S."/>
            <person name="Loffler F."/>
        </authorList>
    </citation>
    <scope>NUCLEOTIDE SEQUENCE</scope>
</reference>